<dbReference type="AlphaFoldDB" id="A0A4Y9Z3U4"/>
<evidence type="ECO:0000313" key="2">
    <source>
        <dbReference type="Proteomes" id="UP000298327"/>
    </source>
</evidence>
<reference evidence="1 2" key="1">
    <citation type="submission" date="2019-02" db="EMBL/GenBank/DDBJ databases">
        <title>Genome sequencing of the rare red list fungi Dentipellis fragilis.</title>
        <authorList>
            <person name="Buettner E."/>
            <person name="Kellner H."/>
        </authorList>
    </citation>
    <scope>NUCLEOTIDE SEQUENCE [LARGE SCALE GENOMIC DNA]</scope>
    <source>
        <strain evidence="1 2">DSM 105465</strain>
    </source>
</reference>
<comment type="caution">
    <text evidence="1">The sequence shown here is derived from an EMBL/GenBank/DDBJ whole genome shotgun (WGS) entry which is preliminary data.</text>
</comment>
<organism evidence="1 2">
    <name type="scientific">Dentipellis fragilis</name>
    <dbReference type="NCBI Taxonomy" id="205917"/>
    <lineage>
        <taxon>Eukaryota</taxon>
        <taxon>Fungi</taxon>
        <taxon>Dikarya</taxon>
        <taxon>Basidiomycota</taxon>
        <taxon>Agaricomycotina</taxon>
        <taxon>Agaricomycetes</taxon>
        <taxon>Russulales</taxon>
        <taxon>Hericiaceae</taxon>
        <taxon>Dentipellis</taxon>
    </lineage>
</organism>
<keyword evidence="2" id="KW-1185">Reference proteome</keyword>
<proteinExistence type="predicted"/>
<sequence>MKSDCLFLEVGRTQRIARQHETSLTQHFAIEAPTQPSRLPTAVSDCYLGRGAKFVLYPKGRATAASRPAAMPPRILFAGRPAHALRNGGPGGPPAKRSAEDETAWKFQVGLNRRAKNVRGCGAMTRCAHDSEDEGRAACVRVIVSTKSRSPPRLERVSSYRRTLTGLLKRTSPPPYPGRVCSAVRNPNDMASSAVLLAPSSI</sequence>
<dbReference type="EMBL" id="SEOQ01000155">
    <property type="protein sequence ID" value="TFY68720.1"/>
    <property type="molecule type" value="Genomic_DNA"/>
</dbReference>
<accession>A0A4Y9Z3U4</accession>
<protein>
    <submittedName>
        <fullName evidence="1">Uncharacterized protein</fullName>
    </submittedName>
</protein>
<dbReference type="Proteomes" id="UP000298327">
    <property type="component" value="Unassembled WGS sequence"/>
</dbReference>
<gene>
    <name evidence="1" type="ORF">EVG20_g3443</name>
</gene>
<evidence type="ECO:0000313" key="1">
    <source>
        <dbReference type="EMBL" id="TFY68720.1"/>
    </source>
</evidence>
<name>A0A4Y9Z3U4_9AGAM</name>